<sequence length="86" mass="9527">MGGEAWPWPLPIKIGDIVVVGSENQKRINCPIARVQELFPSGRAVHKDKERVSCQGEDLTWNTHSSCVEVVSLRSVLLKLGLNCMV</sequence>
<proteinExistence type="predicted"/>
<evidence type="ECO:0000313" key="2">
    <source>
        <dbReference type="Proteomes" id="UP000887013"/>
    </source>
</evidence>
<comment type="caution">
    <text evidence="1">The sequence shown here is derived from an EMBL/GenBank/DDBJ whole genome shotgun (WGS) entry which is preliminary data.</text>
</comment>
<evidence type="ECO:0000313" key="1">
    <source>
        <dbReference type="EMBL" id="GFS68951.1"/>
    </source>
</evidence>
<name>A0A8X6MN16_NEPPI</name>
<organism evidence="1 2">
    <name type="scientific">Nephila pilipes</name>
    <name type="common">Giant wood spider</name>
    <name type="synonym">Nephila maculata</name>
    <dbReference type="NCBI Taxonomy" id="299642"/>
    <lineage>
        <taxon>Eukaryota</taxon>
        <taxon>Metazoa</taxon>
        <taxon>Ecdysozoa</taxon>
        <taxon>Arthropoda</taxon>
        <taxon>Chelicerata</taxon>
        <taxon>Arachnida</taxon>
        <taxon>Araneae</taxon>
        <taxon>Araneomorphae</taxon>
        <taxon>Entelegynae</taxon>
        <taxon>Araneoidea</taxon>
        <taxon>Nephilidae</taxon>
        <taxon>Nephila</taxon>
    </lineage>
</organism>
<keyword evidence="2" id="KW-1185">Reference proteome</keyword>
<gene>
    <name evidence="1" type="ORF">NPIL_609271</name>
</gene>
<dbReference type="EMBL" id="BMAW01049052">
    <property type="protein sequence ID" value="GFS68951.1"/>
    <property type="molecule type" value="Genomic_DNA"/>
</dbReference>
<reference evidence="1" key="1">
    <citation type="submission" date="2020-08" db="EMBL/GenBank/DDBJ databases">
        <title>Multicomponent nature underlies the extraordinary mechanical properties of spider dragline silk.</title>
        <authorList>
            <person name="Kono N."/>
            <person name="Nakamura H."/>
            <person name="Mori M."/>
            <person name="Yoshida Y."/>
            <person name="Ohtoshi R."/>
            <person name="Malay A.D."/>
            <person name="Moran D.A.P."/>
            <person name="Tomita M."/>
            <person name="Numata K."/>
            <person name="Arakawa K."/>
        </authorList>
    </citation>
    <scope>NUCLEOTIDE SEQUENCE</scope>
</reference>
<dbReference type="Proteomes" id="UP000887013">
    <property type="component" value="Unassembled WGS sequence"/>
</dbReference>
<accession>A0A8X6MN16</accession>
<protein>
    <submittedName>
        <fullName evidence="1">Uncharacterized protein</fullName>
    </submittedName>
</protein>
<dbReference type="AlphaFoldDB" id="A0A8X6MN16"/>